<dbReference type="Proteomes" id="UP000024837">
    <property type="component" value="Unassembled WGS sequence"/>
</dbReference>
<sequence>MPLRVTLADATSHHSAPLNEIAKPARKMPSDEADVDLFDAVLNLEEDYYAIGHREGFAAGRDAGRLEGRALGIEKGFEKYLALGVIRGRTKVWHARSGAATAATSALPAGIEISNPRHAKHISLLRTLVAEPPIRNEEDDVEEVDDRIRRGRAKVKILENTLKEGLNEDDASGNNELRGGTSSGSVTVVGMTGLETEVEDFKAARQR</sequence>
<keyword evidence="6" id="KW-1185">Reference proteome</keyword>
<dbReference type="PANTHER" id="PTHR28532:SF1">
    <property type="entry name" value="ORAL CANCER OVEREXPRESSED 1"/>
    <property type="match status" value="1"/>
</dbReference>
<dbReference type="OrthoDB" id="48036at2759"/>
<evidence type="ECO:0000256" key="2">
    <source>
        <dbReference type="SAM" id="Coils"/>
    </source>
</evidence>
<dbReference type="InterPro" id="IPR019191">
    <property type="entry name" value="Essential_protein_Yae1_N"/>
</dbReference>
<dbReference type="PANTHER" id="PTHR28532">
    <property type="entry name" value="GEO13458P1"/>
    <property type="match status" value="1"/>
</dbReference>
<dbReference type="AlphaFoldDB" id="W7HRR5"/>
<comment type="similarity">
    <text evidence="1">Belongs to the LTO1 family.</text>
</comment>
<protein>
    <recommendedName>
        <fullName evidence="4">Essential protein Yae1 N-terminal domain-containing protein</fullName>
    </recommendedName>
</protein>
<feature type="coiled-coil region" evidence="2">
    <location>
        <begin position="134"/>
        <end position="161"/>
    </location>
</feature>
<dbReference type="Pfam" id="PF09811">
    <property type="entry name" value="Yae1_N"/>
    <property type="match status" value="1"/>
</dbReference>
<dbReference type="HOGENOM" id="CLU_093235_1_0_1"/>
<feature type="region of interest" description="Disordered" evidence="3">
    <location>
        <begin position="166"/>
        <end position="207"/>
    </location>
</feature>
<evidence type="ECO:0000256" key="3">
    <source>
        <dbReference type="SAM" id="MobiDB-lite"/>
    </source>
</evidence>
<keyword evidence="2" id="KW-0175">Coiled coil</keyword>
<name>W7HRR5_9PEZI</name>
<evidence type="ECO:0000313" key="6">
    <source>
        <dbReference type="Proteomes" id="UP000024837"/>
    </source>
</evidence>
<dbReference type="EMBL" id="KI966423">
    <property type="protein sequence ID" value="EWC45889.1"/>
    <property type="molecule type" value="Genomic_DNA"/>
</dbReference>
<dbReference type="InterPro" id="IPR052436">
    <property type="entry name" value="LTO1_adapter"/>
</dbReference>
<evidence type="ECO:0000259" key="4">
    <source>
        <dbReference type="Pfam" id="PF09811"/>
    </source>
</evidence>
<proteinExistence type="inferred from homology"/>
<accession>W7HRR5</accession>
<feature type="domain" description="Essential protein Yae1 N-terminal" evidence="4">
    <location>
        <begin position="52"/>
        <end position="89"/>
    </location>
</feature>
<feature type="compositionally biased region" description="Low complexity" evidence="3">
    <location>
        <begin position="179"/>
        <end position="193"/>
    </location>
</feature>
<reference evidence="5 6" key="1">
    <citation type="submission" date="2013-05" db="EMBL/GenBank/DDBJ databases">
        <title>Drechslerella stenobrocha genome reveals carnivorous origination and mechanical trapping mechanism of predatory fungi.</title>
        <authorList>
            <person name="Liu X."/>
            <person name="Zhang W."/>
            <person name="Liu K."/>
        </authorList>
    </citation>
    <scope>NUCLEOTIDE SEQUENCE [LARGE SCALE GENOMIC DNA]</scope>
    <source>
        <strain evidence="5 6">248</strain>
    </source>
</reference>
<evidence type="ECO:0000256" key="1">
    <source>
        <dbReference type="ARBA" id="ARBA00038090"/>
    </source>
</evidence>
<organism evidence="5 6">
    <name type="scientific">Drechslerella stenobrocha 248</name>
    <dbReference type="NCBI Taxonomy" id="1043628"/>
    <lineage>
        <taxon>Eukaryota</taxon>
        <taxon>Fungi</taxon>
        <taxon>Dikarya</taxon>
        <taxon>Ascomycota</taxon>
        <taxon>Pezizomycotina</taxon>
        <taxon>Orbiliomycetes</taxon>
        <taxon>Orbiliales</taxon>
        <taxon>Orbiliaceae</taxon>
        <taxon>Drechslerella</taxon>
    </lineage>
</organism>
<evidence type="ECO:0000313" key="5">
    <source>
        <dbReference type="EMBL" id="EWC45889.1"/>
    </source>
</evidence>
<gene>
    <name evidence="5" type="ORF">DRE_04896</name>
</gene>